<reference evidence="1" key="1">
    <citation type="submission" date="2020-05" db="EMBL/GenBank/DDBJ databases">
        <authorList>
            <person name="Chiriac C."/>
            <person name="Salcher M."/>
            <person name="Ghai R."/>
            <person name="Kavagutti S V."/>
        </authorList>
    </citation>
    <scope>NUCLEOTIDE SEQUENCE</scope>
</reference>
<protein>
    <submittedName>
        <fullName evidence="1">Uncharacterized protein</fullName>
    </submittedName>
</protein>
<accession>A0A6J7WZ69</accession>
<evidence type="ECO:0000313" key="1">
    <source>
        <dbReference type="EMBL" id="CAB5222022.1"/>
    </source>
</evidence>
<gene>
    <name evidence="1" type="ORF">UFOVP242_236</name>
</gene>
<dbReference type="Gene3D" id="2.60.120.620">
    <property type="entry name" value="q2cbj1_9rhob like domain"/>
    <property type="match status" value="1"/>
</dbReference>
<organism evidence="1">
    <name type="scientific">uncultured Caudovirales phage</name>
    <dbReference type="NCBI Taxonomy" id="2100421"/>
    <lineage>
        <taxon>Viruses</taxon>
        <taxon>Duplodnaviria</taxon>
        <taxon>Heunggongvirae</taxon>
        <taxon>Uroviricota</taxon>
        <taxon>Caudoviricetes</taxon>
        <taxon>Peduoviridae</taxon>
        <taxon>Maltschvirus</taxon>
        <taxon>Maltschvirus maltsch</taxon>
    </lineage>
</organism>
<dbReference type="EMBL" id="LR798294">
    <property type="protein sequence ID" value="CAB5222022.1"/>
    <property type="molecule type" value="Genomic_DNA"/>
</dbReference>
<name>A0A6J7WZ69_9CAUD</name>
<sequence>MKHLPIIVDKIDFFGDREYLYNFIINQHLNFKYNPNIYPDQEITGYSFPAKDTPGKDFARIYNRLIQKAYKHFPNLILSADNSNQCWCNCTSREDHRSTPHLTPHDHVKSADINSVYYFYKTDDEGERDGAIAFYEPTKDGSIREIGFYKPKQDEVIFMPNWLIHSPLLTNSKKYRISINMEIKAEHLYAEKI</sequence>
<proteinExistence type="predicted"/>